<gene>
    <name evidence="1" type="ORF">FMOSSE_LOCUS190</name>
</gene>
<organism evidence="1 2">
    <name type="scientific">Funneliformis mosseae</name>
    <name type="common">Endomycorrhizal fungus</name>
    <name type="synonym">Glomus mosseae</name>
    <dbReference type="NCBI Taxonomy" id="27381"/>
    <lineage>
        <taxon>Eukaryota</taxon>
        <taxon>Fungi</taxon>
        <taxon>Fungi incertae sedis</taxon>
        <taxon>Mucoromycota</taxon>
        <taxon>Glomeromycotina</taxon>
        <taxon>Glomeromycetes</taxon>
        <taxon>Glomerales</taxon>
        <taxon>Glomeraceae</taxon>
        <taxon>Funneliformis</taxon>
    </lineage>
</organism>
<dbReference type="AlphaFoldDB" id="A0A9N8UYV6"/>
<dbReference type="Proteomes" id="UP000789375">
    <property type="component" value="Unassembled WGS sequence"/>
</dbReference>
<evidence type="ECO:0000313" key="1">
    <source>
        <dbReference type="EMBL" id="CAG8435047.1"/>
    </source>
</evidence>
<comment type="caution">
    <text evidence="1">The sequence shown here is derived from an EMBL/GenBank/DDBJ whole genome shotgun (WGS) entry which is preliminary data.</text>
</comment>
<dbReference type="EMBL" id="CAJVPP010000016">
    <property type="protein sequence ID" value="CAG8435047.1"/>
    <property type="molecule type" value="Genomic_DNA"/>
</dbReference>
<keyword evidence="2" id="KW-1185">Reference proteome</keyword>
<evidence type="ECO:0000313" key="2">
    <source>
        <dbReference type="Proteomes" id="UP000789375"/>
    </source>
</evidence>
<proteinExistence type="predicted"/>
<name>A0A9N8UYV6_FUNMO</name>
<sequence length="65" mass="7183">MATQINRCGETIFHSLMITRYETGSCLMCCLKTIIFSSLFNRTGLCVVNVWGMGLSGVTCPNMAR</sequence>
<accession>A0A9N8UYV6</accession>
<reference evidence="1" key="1">
    <citation type="submission" date="2021-06" db="EMBL/GenBank/DDBJ databases">
        <authorList>
            <person name="Kallberg Y."/>
            <person name="Tangrot J."/>
            <person name="Rosling A."/>
        </authorList>
    </citation>
    <scope>NUCLEOTIDE SEQUENCE</scope>
    <source>
        <strain evidence="1">87-6 pot B 2015</strain>
    </source>
</reference>
<protein>
    <submittedName>
        <fullName evidence="1">9644_t:CDS:1</fullName>
    </submittedName>
</protein>